<dbReference type="EMBL" id="JAAMPC010000014">
    <property type="protein sequence ID" value="KAG2266674.1"/>
    <property type="molecule type" value="Genomic_DNA"/>
</dbReference>
<dbReference type="Proteomes" id="UP000886595">
    <property type="component" value="Unassembled WGS sequence"/>
</dbReference>
<reference evidence="1 2" key="1">
    <citation type="submission" date="2020-02" db="EMBL/GenBank/DDBJ databases">
        <authorList>
            <person name="Ma Q."/>
            <person name="Huang Y."/>
            <person name="Song X."/>
            <person name="Pei D."/>
        </authorList>
    </citation>
    <scope>NUCLEOTIDE SEQUENCE [LARGE SCALE GENOMIC DNA]</scope>
    <source>
        <strain evidence="1">Sxm20200214</strain>
        <tissue evidence="1">Leaf</tissue>
    </source>
</reference>
<dbReference type="AlphaFoldDB" id="A0A8X7QAH8"/>
<name>A0A8X7QAH8_BRACI</name>
<sequence>MEGSPVLALMMYEASFLVYSRATGSTSSSSGNQQPLFSGFGGISGSTTTVLPGEVSKVDEAAYPGDGADEVRGFRDFGEQWTLKFLIIGSICWFVSETIHCPIAFVLISHSCICVGMH</sequence>
<keyword evidence="2" id="KW-1185">Reference proteome</keyword>
<evidence type="ECO:0000313" key="1">
    <source>
        <dbReference type="EMBL" id="KAG2266674.1"/>
    </source>
</evidence>
<organism evidence="1 2">
    <name type="scientific">Brassica carinata</name>
    <name type="common">Ethiopian mustard</name>
    <name type="synonym">Abyssinian cabbage</name>
    <dbReference type="NCBI Taxonomy" id="52824"/>
    <lineage>
        <taxon>Eukaryota</taxon>
        <taxon>Viridiplantae</taxon>
        <taxon>Streptophyta</taxon>
        <taxon>Embryophyta</taxon>
        <taxon>Tracheophyta</taxon>
        <taxon>Spermatophyta</taxon>
        <taxon>Magnoliopsida</taxon>
        <taxon>eudicotyledons</taxon>
        <taxon>Gunneridae</taxon>
        <taxon>Pentapetalae</taxon>
        <taxon>rosids</taxon>
        <taxon>malvids</taxon>
        <taxon>Brassicales</taxon>
        <taxon>Brassicaceae</taxon>
        <taxon>Brassiceae</taxon>
        <taxon>Brassica</taxon>
    </lineage>
</organism>
<accession>A0A8X7QAH8</accession>
<protein>
    <submittedName>
        <fullName evidence="1">Uncharacterized protein</fullName>
    </submittedName>
</protein>
<gene>
    <name evidence="1" type="ORF">Bca52824_073753</name>
</gene>
<evidence type="ECO:0000313" key="2">
    <source>
        <dbReference type="Proteomes" id="UP000886595"/>
    </source>
</evidence>
<comment type="caution">
    <text evidence="1">The sequence shown here is derived from an EMBL/GenBank/DDBJ whole genome shotgun (WGS) entry which is preliminary data.</text>
</comment>
<proteinExistence type="predicted"/>